<dbReference type="InterPro" id="IPR001460">
    <property type="entry name" value="PCN-bd_Tpept"/>
</dbReference>
<evidence type="ECO:0000256" key="16">
    <source>
        <dbReference type="ARBA" id="ARBA00022960"/>
    </source>
</evidence>
<evidence type="ECO:0000256" key="7">
    <source>
        <dbReference type="ARBA" id="ARBA00018638"/>
    </source>
</evidence>
<sequence length="802" mass="88884">MLFLKSVIALIIATICGAVLSLTGAYLYLSPNLPSVDSLRTVELQIPLRVYSSESMLIEEFGEMRRTPIPFADVPQEFIHALLSAEDDNFANHYGVDPGSLMRAAAQILKSGRIQTGGSTITMQVAKNFFLTSERSFSRKANEILLALQIERELSKEEILELYVNKIYLGNRAYGIEAAANVYYGKSIHELSLAQMAMIAGLPKAPSRYNPIANPARSMERRDWILGRMLKLGRITQEQYEQAINEPLNAKLHIRAPDAYAPYIAEMARLEMVSLYGSNAYTDGLNVITTMSAELQNHAQNAVFNGLTDYDRRHGYRGAEKHVANPEQWLSTLANTRRYNQFLPAIVKQVDTDSIAVLLANGVEQAIPWTSMRWAAPFLSNNSRGATPKKPADVVKVGDLIRVILTDDGSYAFSQVPKIQASLISLNPHSGSIQALVGGVAFEQSHYNRATQAQRQPGSSFKPFIYSAALDAGYTTATLVNDAPIEIFEPGMKEVWRPKNDNDTFLGPIRVREALYRSRNIVSIRILQDIGIPYARQYISRFGLSESSLPPNLSLSLGSASLVPMDLTAAWATFANGGYKIKPYLIDKVYDRNGQNIFQAAPSVTPRQAKLLQQELAANAQEDSVAEVPPINLAEPILDPRTAYLITDVLKDVIKRGTGRRALALNRTDLAGKTGTTNDSFDSWFIGYNYDLLTSVWSGFDQPASLGRHEYGSSISLPIWIDYTRQALADKPMSNQPEPTGLSLLRIDPHSGRVAPPGTPESFFELFKEEDTPPSMEEFDTNFTTPGTIQPSFKQDSYIDLF</sequence>
<dbReference type="InterPro" id="IPR031376">
    <property type="entry name" value="PCB_OB"/>
</dbReference>
<dbReference type="EC" id="3.4.16.4" evidence="6"/>
<name>A0ABT7SKP3_9GAMM</name>
<comment type="subcellular location">
    <subcellularLocation>
        <location evidence="2">Cell inner membrane</location>
        <topology evidence="2">Single-pass type II membrane protein</topology>
    </subcellularLocation>
</comment>
<comment type="caution">
    <text evidence="31">The sequence shown here is derived from an EMBL/GenBank/DDBJ whole genome shotgun (WGS) entry which is preliminary data.</text>
</comment>
<dbReference type="SUPFAM" id="SSF56601">
    <property type="entry name" value="beta-lactamase/transpeptidase-like"/>
    <property type="match status" value="1"/>
</dbReference>
<keyword evidence="21" id="KW-0046">Antibiotic resistance</keyword>
<keyword evidence="11" id="KW-0645">Protease</keyword>
<keyword evidence="12" id="KW-0328">Glycosyltransferase</keyword>
<evidence type="ECO:0000256" key="2">
    <source>
        <dbReference type="ARBA" id="ARBA00004249"/>
    </source>
</evidence>
<evidence type="ECO:0000256" key="8">
    <source>
        <dbReference type="ARBA" id="ARBA00022475"/>
    </source>
</evidence>
<feature type="domain" description="Penicillin-binding protein transpeptidase" evidence="28">
    <location>
        <begin position="425"/>
        <end position="689"/>
    </location>
</feature>
<keyword evidence="14 27" id="KW-0812">Transmembrane</keyword>
<evidence type="ECO:0000259" key="30">
    <source>
        <dbReference type="Pfam" id="PF17092"/>
    </source>
</evidence>
<evidence type="ECO:0000256" key="1">
    <source>
        <dbReference type="ARBA" id="ARBA00002624"/>
    </source>
</evidence>
<evidence type="ECO:0000313" key="32">
    <source>
        <dbReference type="Proteomes" id="UP001241056"/>
    </source>
</evidence>
<dbReference type="InterPro" id="IPR012338">
    <property type="entry name" value="Beta-lactam/transpept-like"/>
</dbReference>
<evidence type="ECO:0000256" key="4">
    <source>
        <dbReference type="ARBA" id="ARBA00007090"/>
    </source>
</evidence>
<comment type="catalytic activity">
    <reaction evidence="26">
        <text>[GlcNAc-(1-&gt;4)-Mur2Ac(oyl-L-Ala-gamma-D-Glu-L-Lys-D-Ala-D-Ala)](n)-di-trans,octa-cis-undecaprenyl diphosphate + beta-D-GlcNAc-(1-&gt;4)-Mur2Ac(oyl-L-Ala-gamma-D-Glu-L-Lys-D-Ala-D-Ala)-di-trans,octa-cis-undecaprenyl diphosphate = [GlcNAc-(1-&gt;4)-Mur2Ac(oyl-L-Ala-gamma-D-Glu-L-Lys-D-Ala-D-Ala)](n+1)-di-trans,octa-cis-undecaprenyl diphosphate + di-trans,octa-cis-undecaprenyl diphosphate + H(+)</text>
        <dbReference type="Rhea" id="RHEA:23708"/>
        <dbReference type="Rhea" id="RHEA-COMP:9602"/>
        <dbReference type="Rhea" id="RHEA-COMP:9603"/>
        <dbReference type="ChEBI" id="CHEBI:15378"/>
        <dbReference type="ChEBI" id="CHEBI:58405"/>
        <dbReference type="ChEBI" id="CHEBI:60033"/>
        <dbReference type="ChEBI" id="CHEBI:78435"/>
        <dbReference type="EC" id="2.4.99.28"/>
    </reaction>
</comment>
<keyword evidence="23" id="KW-0961">Cell wall biogenesis/degradation</keyword>
<keyword evidence="16" id="KW-0133">Cell shape</keyword>
<feature type="domain" description="Glycosyl transferase family 51" evidence="29">
    <location>
        <begin position="57"/>
        <end position="229"/>
    </location>
</feature>
<evidence type="ECO:0000256" key="12">
    <source>
        <dbReference type="ARBA" id="ARBA00022676"/>
    </source>
</evidence>
<keyword evidence="32" id="KW-1185">Reference proteome</keyword>
<gene>
    <name evidence="31" type="ORF">QEZ41_00455</name>
</gene>
<evidence type="ECO:0000256" key="13">
    <source>
        <dbReference type="ARBA" id="ARBA00022679"/>
    </source>
</evidence>
<dbReference type="PANTHER" id="PTHR32282">
    <property type="entry name" value="BINDING PROTEIN TRANSPEPTIDASE, PUTATIVE-RELATED"/>
    <property type="match status" value="1"/>
</dbReference>
<keyword evidence="9" id="KW-0997">Cell inner membrane</keyword>
<dbReference type="PANTHER" id="PTHR32282:SF27">
    <property type="entry name" value="PENICILLIN-BINDING PROTEIN 1A"/>
    <property type="match status" value="1"/>
</dbReference>
<dbReference type="Gene3D" id="3.40.710.10">
    <property type="entry name" value="DD-peptidase/beta-lactamase superfamily"/>
    <property type="match status" value="2"/>
</dbReference>
<dbReference type="Pfam" id="PF00905">
    <property type="entry name" value="Transpeptidase"/>
    <property type="match status" value="1"/>
</dbReference>
<keyword evidence="18" id="KW-0573">Peptidoglycan synthesis</keyword>
<dbReference type="Proteomes" id="UP001241056">
    <property type="component" value="Unassembled WGS sequence"/>
</dbReference>
<evidence type="ECO:0000259" key="28">
    <source>
        <dbReference type="Pfam" id="PF00905"/>
    </source>
</evidence>
<keyword evidence="10" id="KW-0121">Carboxypeptidase</keyword>
<evidence type="ECO:0000256" key="18">
    <source>
        <dbReference type="ARBA" id="ARBA00022984"/>
    </source>
</evidence>
<evidence type="ECO:0000256" key="22">
    <source>
        <dbReference type="ARBA" id="ARBA00023268"/>
    </source>
</evidence>
<evidence type="ECO:0000256" key="23">
    <source>
        <dbReference type="ARBA" id="ARBA00023316"/>
    </source>
</evidence>
<keyword evidence="17" id="KW-0735">Signal-anchor</keyword>
<protein>
    <recommendedName>
        <fullName evidence="7">Penicillin-binding protein 1A</fullName>
        <ecNumber evidence="25">2.4.99.28</ecNumber>
        <ecNumber evidence="6">3.4.16.4</ecNumber>
    </recommendedName>
</protein>
<evidence type="ECO:0000256" key="21">
    <source>
        <dbReference type="ARBA" id="ARBA00023251"/>
    </source>
</evidence>
<keyword evidence="22" id="KW-0511">Multifunctional enzyme</keyword>
<evidence type="ECO:0000256" key="27">
    <source>
        <dbReference type="SAM" id="Phobius"/>
    </source>
</evidence>
<keyword evidence="8" id="KW-1003">Cell membrane</keyword>
<evidence type="ECO:0000256" key="3">
    <source>
        <dbReference type="ARBA" id="ARBA00004752"/>
    </source>
</evidence>
<dbReference type="InterPro" id="IPR023346">
    <property type="entry name" value="Lysozyme-like_dom_sf"/>
</dbReference>
<evidence type="ECO:0000256" key="9">
    <source>
        <dbReference type="ARBA" id="ARBA00022519"/>
    </source>
</evidence>
<dbReference type="EC" id="2.4.99.28" evidence="25"/>
<keyword evidence="15" id="KW-0378">Hydrolase</keyword>
<evidence type="ECO:0000256" key="19">
    <source>
        <dbReference type="ARBA" id="ARBA00022989"/>
    </source>
</evidence>
<dbReference type="InterPro" id="IPR001264">
    <property type="entry name" value="Glyco_trans_51"/>
</dbReference>
<dbReference type="SUPFAM" id="SSF53955">
    <property type="entry name" value="Lysozyme-like"/>
    <property type="match status" value="1"/>
</dbReference>
<evidence type="ECO:0000256" key="15">
    <source>
        <dbReference type="ARBA" id="ARBA00022801"/>
    </source>
</evidence>
<comment type="similarity">
    <text evidence="4">In the C-terminal section; belongs to the transpeptidase family.</text>
</comment>
<dbReference type="Gene3D" id="1.10.3810.10">
    <property type="entry name" value="Biosynthetic peptidoglycan transglycosylase-like"/>
    <property type="match status" value="1"/>
</dbReference>
<evidence type="ECO:0000256" key="26">
    <source>
        <dbReference type="ARBA" id="ARBA00049902"/>
    </source>
</evidence>
<evidence type="ECO:0000256" key="5">
    <source>
        <dbReference type="ARBA" id="ARBA00007739"/>
    </source>
</evidence>
<evidence type="ECO:0000256" key="17">
    <source>
        <dbReference type="ARBA" id="ARBA00022968"/>
    </source>
</evidence>
<evidence type="ECO:0000256" key="6">
    <source>
        <dbReference type="ARBA" id="ARBA00012448"/>
    </source>
</evidence>
<keyword evidence="19 27" id="KW-1133">Transmembrane helix</keyword>
<reference evidence="31 32" key="1">
    <citation type="submission" date="2023-06" db="EMBL/GenBank/DDBJ databases">
        <title>Thiopseudomonas sp. CY1220 draft genome sequence.</title>
        <authorList>
            <person name="Zhao G."/>
            <person name="An M."/>
        </authorList>
    </citation>
    <scope>NUCLEOTIDE SEQUENCE [LARGE SCALE GENOMIC DNA]</scope>
    <source>
        <strain evidence="31 32">CY1220</strain>
    </source>
</reference>
<evidence type="ECO:0000256" key="11">
    <source>
        <dbReference type="ARBA" id="ARBA00022670"/>
    </source>
</evidence>
<evidence type="ECO:0000259" key="29">
    <source>
        <dbReference type="Pfam" id="PF00912"/>
    </source>
</evidence>
<dbReference type="InterPro" id="IPR050396">
    <property type="entry name" value="Glycosyltr_51/Transpeptidase"/>
</dbReference>
<evidence type="ECO:0000256" key="24">
    <source>
        <dbReference type="ARBA" id="ARBA00034000"/>
    </source>
</evidence>
<evidence type="ECO:0000256" key="14">
    <source>
        <dbReference type="ARBA" id="ARBA00022692"/>
    </source>
</evidence>
<comment type="pathway">
    <text evidence="3">Cell wall biogenesis; peptidoglycan biosynthesis.</text>
</comment>
<comment type="function">
    <text evidence="1">Cell wall formation. Synthesis of cross-linked peptidoglycan from the lipid intermediates. The enzyme has a penicillin-insensitive transglycosylase N-terminal domain (formation of linear glycan strands) and a penicillin-sensitive transpeptidase C-terminal domain (cross-linking of the peptide subunits).</text>
</comment>
<comment type="similarity">
    <text evidence="5">In the N-terminal section; belongs to the glycosyltransferase 51 family.</text>
</comment>
<evidence type="ECO:0000313" key="31">
    <source>
        <dbReference type="EMBL" id="MDM7856760.1"/>
    </source>
</evidence>
<comment type="catalytic activity">
    <reaction evidence="24">
        <text>Preferential cleavage: (Ac)2-L-Lys-D-Ala-|-D-Ala. Also transpeptidation of peptidyl-alanyl moieties that are N-acyl substituents of D-alanine.</text>
        <dbReference type="EC" id="3.4.16.4"/>
    </reaction>
</comment>
<keyword evidence="20 27" id="KW-0472">Membrane</keyword>
<dbReference type="EMBL" id="JAUCDY010000001">
    <property type="protein sequence ID" value="MDM7856760.1"/>
    <property type="molecule type" value="Genomic_DNA"/>
</dbReference>
<evidence type="ECO:0000256" key="25">
    <source>
        <dbReference type="ARBA" id="ARBA00044770"/>
    </source>
</evidence>
<dbReference type="NCBIfam" id="TIGR02074">
    <property type="entry name" value="PBP_1a_fam"/>
    <property type="match status" value="1"/>
</dbReference>
<dbReference type="InterPro" id="IPR036950">
    <property type="entry name" value="PBP_transglycosylase"/>
</dbReference>
<feature type="domain" description="Penicillin-binding protein OB-like" evidence="30">
    <location>
        <begin position="316"/>
        <end position="419"/>
    </location>
</feature>
<feature type="transmembrane region" description="Helical" evidence="27">
    <location>
        <begin position="7"/>
        <end position="29"/>
    </location>
</feature>
<evidence type="ECO:0000256" key="20">
    <source>
        <dbReference type="ARBA" id="ARBA00023136"/>
    </source>
</evidence>
<accession>A0ABT7SKP3</accession>
<proteinExistence type="inferred from homology"/>
<evidence type="ECO:0000256" key="10">
    <source>
        <dbReference type="ARBA" id="ARBA00022645"/>
    </source>
</evidence>
<dbReference type="Pfam" id="PF17092">
    <property type="entry name" value="PCB_OB"/>
    <property type="match status" value="1"/>
</dbReference>
<keyword evidence="13" id="KW-0808">Transferase</keyword>
<organism evidence="31 32">
    <name type="scientific">Thiopseudomonas acetoxidans</name>
    <dbReference type="NCBI Taxonomy" id="3041622"/>
    <lineage>
        <taxon>Bacteria</taxon>
        <taxon>Pseudomonadati</taxon>
        <taxon>Pseudomonadota</taxon>
        <taxon>Gammaproteobacteria</taxon>
        <taxon>Pseudomonadales</taxon>
        <taxon>Pseudomonadaceae</taxon>
        <taxon>Thiopseudomonas</taxon>
    </lineage>
</organism>
<dbReference type="Pfam" id="PF00912">
    <property type="entry name" value="Transgly"/>
    <property type="match status" value="1"/>
</dbReference>